<keyword evidence="2" id="KW-0472">Membrane</keyword>
<feature type="transmembrane region" description="Helical" evidence="2">
    <location>
        <begin position="195"/>
        <end position="214"/>
    </location>
</feature>
<organism evidence="3 4">
    <name type="scientific">Halteria grandinella</name>
    <dbReference type="NCBI Taxonomy" id="5974"/>
    <lineage>
        <taxon>Eukaryota</taxon>
        <taxon>Sar</taxon>
        <taxon>Alveolata</taxon>
        <taxon>Ciliophora</taxon>
        <taxon>Intramacronucleata</taxon>
        <taxon>Spirotrichea</taxon>
        <taxon>Stichotrichia</taxon>
        <taxon>Sporadotrichida</taxon>
        <taxon>Halteriidae</taxon>
        <taxon>Halteria</taxon>
    </lineage>
</organism>
<feature type="transmembrane region" description="Helical" evidence="2">
    <location>
        <begin position="158"/>
        <end position="183"/>
    </location>
</feature>
<feature type="compositionally biased region" description="Basic and acidic residues" evidence="1">
    <location>
        <begin position="19"/>
        <end position="35"/>
    </location>
</feature>
<accession>A0A8J8NQZ7</accession>
<keyword evidence="2" id="KW-1133">Transmembrane helix</keyword>
<protein>
    <submittedName>
        <fullName evidence="3">Uncharacterized protein</fullName>
    </submittedName>
</protein>
<feature type="compositionally biased region" description="Polar residues" evidence="1">
    <location>
        <begin position="91"/>
        <end position="107"/>
    </location>
</feature>
<reference evidence="3" key="1">
    <citation type="submission" date="2019-06" db="EMBL/GenBank/DDBJ databases">
        <authorList>
            <person name="Zheng W."/>
        </authorList>
    </citation>
    <scope>NUCLEOTIDE SEQUENCE</scope>
    <source>
        <strain evidence="3">QDHG01</strain>
    </source>
</reference>
<gene>
    <name evidence="3" type="ORF">FGO68_gene2659</name>
</gene>
<feature type="region of interest" description="Disordered" evidence="1">
    <location>
        <begin position="1"/>
        <end position="129"/>
    </location>
</feature>
<evidence type="ECO:0000256" key="1">
    <source>
        <dbReference type="SAM" id="MobiDB-lite"/>
    </source>
</evidence>
<keyword evidence="2" id="KW-0812">Transmembrane</keyword>
<dbReference type="AlphaFoldDB" id="A0A8J8NQZ7"/>
<evidence type="ECO:0000313" key="4">
    <source>
        <dbReference type="Proteomes" id="UP000785679"/>
    </source>
</evidence>
<feature type="compositionally biased region" description="Polar residues" evidence="1">
    <location>
        <begin position="43"/>
        <end position="58"/>
    </location>
</feature>
<sequence>MKFGRAGVFSAVRHQQEKKRKEAELKKWSNSRDDGAAVGAYGRQNSYSSSANNDSFNRGGTRPGSAAPGVGGQRERNQHPGIELANLANLPRTNSGSQIGSARSGSQYKIRGPREHRVSHQDEDNERHHTSAEDIIDLQAINIREKTDERIVFRKVPFALWIVGTLILITSIYLLYTLALGYFGVLYKGPKQGHWWQYFVVVLMFGLSLMFFCAGHIESIVFDKTQNELQLWRTSLYCVKKVMRYPLNEIAEVRAYKRGHNGVNVYTLHYKIVIVFMANSQDPIKLMETAKEEKCRKQTCVIKNFLGMECTEDEVRIIDESTHL</sequence>
<proteinExistence type="predicted"/>
<dbReference type="Proteomes" id="UP000785679">
    <property type="component" value="Unassembled WGS sequence"/>
</dbReference>
<evidence type="ECO:0000313" key="3">
    <source>
        <dbReference type="EMBL" id="TNV80272.1"/>
    </source>
</evidence>
<evidence type="ECO:0000256" key="2">
    <source>
        <dbReference type="SAM" id="Phobius"/>
    </source>
</evidence>
<name>A0A8J8NQZ7_HALGN</name>
<comment type="caution">
    <text evidence="3">The sequence shown here is derived from an EMBL/GenBank/DDBJ whole genome shotgun (WGS) entry which is preliminary data.</text>
</comment>
<dbReference type="EMBL" id="RRYP01007734">
    <property type="protein sequence ID" value="TNV80272.1"/>
    <property type="molecule type" value="Genomic_DNA"/>
</dbReference>
<dbReference type="OrthoDB" id="60708at2759"/>
<keyword evidence="4" id="KW-1185">Reference proteome</keyword>
<feature type="compositionally biased region" description="Basic and acidic residues" evidence="1">
    <location>
        <begin position="112"/>
        <end position="129"/>
    </location>
</feature>